<keyword evidence="7" id="KW-1185">Reference proteome</keyword>
<reference evidence="5 7" key="1">
    <citation type="submission" date="2020-02" db="EMBL/GenBank/DDBJ databases">
        <authorList>
            <person name="Criscuolo A."/>
        </authorList>
    </citation>
    <scope>NUCLEOTIDE SEQUENCE [LARGE SCALE GENOMIC DNA]</scope>
    <source>
        <strain evidence="5">CECT7796</strain>
    </source>
</reference>
<protein>
    <submittedName>
        <fullName evidence="6">Efflux pump periplasmic linker BepF</fullName>
    </submittedName>
</protein>
<evidence type="ECO:0000259" key="2">
    <source>
        <dbReference type="Pfam" id="PF25917"/>
    </source>
</evidence>
<comment type="similarity">
    <text evidence="1">Belongs to the membrane fusion protein (MFP) (TC 8.A.1) family.</text>
</comment>
<dbReference type="PANTHER" id="PTHR30158">
    <property type="entry name" value="ACRA/E-RELATED COMPONENT OF DRUG EFFLUX TRANSPORTER"/>
    <property type="match status" value="1"/>
</dbReference>
<feature type="domain" description="Multidrug resistance protein MdtA-like beta-barrel" evidence="3">
    <location>
        <begin position="229"/>
        <end position="274"/>
    </location>
</feature>
<feature type="domain" description="YknX-like C-terminal permuted SH3-like" evidence="4">
    <location>
        <begin position="293"/>
        <end position="360"/>
    </location>
</feature>
<dbReference type="Pfam" id="PF25917">
    <property type="entry name" value="BSH_RND"/>
    <property type="match status" value="1"/>
</dbReference>
<dbReference type="Gene3D" id="2.40.420.20">
    <property type="match status" value="1"/>
</dbReference>
<reference evidence="6" key="2">
    <citation type="submission" date="2022-09" db="EMBL/GenBank/DDBJ databases">
        <authorList>
            <person name="Duchaud E."/>
        </authorList>
    </citation>
    <scope>NUCLEOTIDE SEQUENCE</scope>
    <source>
        <strain evidence="6">TRV642</strain>
    </source>
</reference>
<evidence type="ECO:0000259" key="4">
    <source>
        <dbReference type="Pfam" id="PF25989"/>
    </source>
</evidence>
<evidence type="ECO:0000256" key="1">
    <source>
        <dbReference type="ARBA" id="ARBA00009477"/>
    </source>
</evidence>
<sequence length="369" mass="40960">MNTTKNQFLLIVLSVLFLTSCGDKTKKDVSKIKTLPVYKVTLQDTIVSNRFVADVHAKNNVEIHVRIPGLLDKVFVSEGQKVQKGQLLFKISDVELQIQLLKAQAVYKSTLADLRIATVELEQAQTLFNKKVIADKELELSKAKHEAASAKVAHAVAERKAINQQISFTTIRAPFDGTIDRIPFKEGSLVENGSLLTTVSQLDDVYAYFSIPENIYFQMMADKSLNKAGGDIKLVLPNGAVYNQKGELRTADGEIDRQTGSIQYKAKFHNPQGFIKHGTSGKLIISEPKKNVILIPQKAVFSIQDKQFVFLVNKEGIVKMTNITISSTLDDVFILNKGLKSNDLIVEEGTQSLRDGDKINIKDVQNVSL</sequence>
<feature type="domain" description="Multidrug resistance protein MdtA-like barrel-sandwich hybrid" evidence="2">
    <location>
        <begin position="59"/>
        <end position="195"/>
    </location>
</feature>
<dbReference type="EMBL" id="OX336425">
    <property type="protein sequence ID" value="CAI2768252.1"/>
    <property type="molecule type" value="Genomic_DNA"/>
</dbReference>
<dbReference type="Pfam" id="PF25989">
    <property type="entry name" value="YknX_C"/>
    <property type="match status" value="1"/>
</dbReference>
<dbReference type="KEGG" id="fcs:TRV642_3459"/>
<dbReference type="AlphaFoldDB" id="A0A9W4X7E6"/>
<evidence type="ECO:0000313" key="7">
    <source>
        <dbReference type="Proteomes" id="UP000474567"/>
    </source>
</evidence>
<dbReference type="SUPFAM" id="SSF111369">
    <property type="entry name" value="HlyD-like secretion proteins"/>
    <property type="match status" value="1"/>
</dbReference>
<evidence type="ECO:0000259" key="3">
    <source>
        <dbReference type="Pfam" id="PF25944"/>
    </source>
</evidence>
<accession>A0A9W4X7E6</accession>
<dbReference type="Gene3D" id="2.40.30.170">
    <property type="match status" value="1"/>
</dbReference>
<organism evidence="6 8">
    <name type="scientific">Flavobacterium collinsii</name>
    <dbReference type="NCBI Taxonomy" id="1114861"/>
    <lineage>
        <taxon>Bacteria</taxon>
        <taxon>Pseudomonadati</taxon>
        <taxon>Bacteroidota</taxon>
        <taxon>Flavobacteriia</taxon>
        <taxon>Flavobacteriales</taxon>
        <taxon>Flavobacteriaceae</taxon>
        <taxon>Flavobacterium</taxon>
    </lineage>
</organism>
<dbReference type="PROSITE" id="PS51257">
    <property type="entry name" value="PROKAR_LIPOPROTEIN"/>
    <property type="match status" value="1"/>
</dbReference>
<dbReference type="InterPro" id="IPR058625">
    <property type="entry name" value="MdtA-like_BSH"/>
</dbReference>
<dbReference type="PANTHER" id="PTHR30158:SF23">
    <property type="entry name" value="MULTIDRUG RESISTANCE PROTEIN MEXA"/>
    <property type="match status" value="1"/>
</dbReference>
<dbReference type="GO" id="GO:0005886">
    <property type="term" value="C:plasma membrane"/>
    <property type="evidence" value="ECO:0007669"/>
    <property type="project" value="TreeGrafter"/>
</dbReference>
<dbReference type="Pfam" id="PF25944">
    <property type="entry name" value="Beta-barrel_RND"/>
    <property type="match status" value="1"/>
</dbReference>
<proteinExistence type="inferred from homology"/>
<dbReference type="InterPro" id="IPR058626">
    <property type="entry name" value="MdtA-like_b-barrel"/>
</dbReference>
<gene>
    <name evidence="6" type="primary">bepF</name>
    <name evidence="5" type="synonym">bepF_1</name>
    <name evidence="5" type="ORF">FLACOL7796_02260</name>
    <name evidence="6" type="ORF">TRV642_3459</name>
</gene>
<evidence type="ECO:0000313" key="6">
    <source>
        <dbReference type="EMBL" id="CAI2768252.1"/>
    </source>
</evidence>
<evidence type="ECO:0000313" key="8">
    <source>
        <dbReference type="Proteomes" id="UP001152749"/>
    </source>
</evidence>
<name>A0A9W4X7E6_9FLAO</name>
<dbReference type="Proteomes" id="UP000474567">
    <property type="component" value="Unassembled WGS sequence"/>
</dbReference>
<dbReference type="InterPro" id="IPR058637">
    <property type="entry name" value="YknX-like_C"/>
</dbReference>
<dbReference type="GO" id="GO:0030313">
    <property type="term" value="C:cell envelope"/>
    <property type="evidence" value="ECO:0007669"/>
    <property type="project" value="UniProtKB-SubCell"/>
</dbReference>
<dbReference type="RefSeq" id="WP_173966231.1">
    <property type="nucleotide sequence ID" value="NZ_BOVI01000007.1"/>
</dbReference>
<dbReference type="Gene3D" id="2.40.50.100">
    <property type="match status" value="1"/>
</dbReference>
<evidence type="ECO:0000313" key="5">
    <source>
        <dbReference type="EMBL" id="CAA9198662.1"/>
    </source>
</evidence>
<dbReference type="GO" id="GO:0046677">
    <property type="term" value="P:response to antibiotic"/>
    <property type="evidence" value="ECO:0007669"/>
    <property type="project" value="TreeGrafter"/>
</dbReference>
<dbReference type="EMBL" id="CADCST010000083">
    <property type="protein sequence ID" value="CAA9198662.1"/>
    <property type="molecule type" value="Genomic_DNA"/>
</dbReference>
<dbReference type="InterPro" id="IPR006143">
    <property type="entry name" value="RND_pump_MFP"/>
</dbReference>
<dbReference type="NCBIfam" id="TIGR01730">
    <property type="entry name" value="RND_mfp"/>
    <property type="match status" value="1"/>
</dbReference>
<dbReference type="Proteomes" id="UP001152749">
    <property type="component" value="Chromosome"/>
</dbReference>
<dbReference type="GO" id="GO:0022857">
    <property type="term" value="F:transmembrane transporter activity"/>
    <property type="evidence" value="ECO:0007669"/>
    <property type="project" value="InterPro"/>
</dbReference>
<dbReference type="Gene3D" id="1.10.287.470">
    <property type="entry name" value="Helix hairpin bin"/>
    <property type="match status" value="1"/>
</dbReference>